<dbReference type="Proteomes" id="UP000001555">
    <property type="component" value="Unassembled WGS sequence"/>
</dbReference>
<feature type="region of interest" description="Disordered" evidence="1">
    <location>
        <begin position="185"/>
        <end position="219"/>
    </location>
</feature>
<evidence type="ECO:0000256" key="1">
    <source>
        <dbReference type="SAM" id="MobiDB-lite"/>
    </source>
</evidence>
<dbReference type="InterPro" id="IPR036691">
    <property type="entry name" value="Endo/exonu/phosph_ase_sf"/>
</dbReference>
<evidence type="ECO:0000259" key="2">
    <source>
        <dbReference type="Pfam" id="PF03372"/>
    </source>
</evidence>
<protein>
    <recommendedName>
        <fullName evidence="2">Endonuclease/exonuclease/phosphatase domain-containing protein</fullName>
    </recommendedName>
</protein>
<dbReference type="InParanoid" id="B7Q7R9"/>
<accession>B7Q7R9</accession>
<sequence>MLDPRPAGGAHGLFRRTRALLNTPAALVVGGDFNCVTNSRDRVRGSAVPRADVGAVALRYAVCDFDLVDVTETLDNFSQRFKGWRGTSQARLDRVYVSGEWSGSVVSYDAKIVPFSDHGFVAVEIVAGGPGGVWARRDTPWKMNSSILESEDFIEETRRALERLSEGSADAVSWGNFKSVLRESASEKSAEERKARNAPHRHAPDAAGRAQPWSLRGRH</sequence>
<dbReference type="VEuPathDB" id="VectorBase:ISCI011424"/>
<evidence type="ECO:0000313" key="5">
    <source>
        <dbReference type="Proteomes" id="UP000001555"/>
    </source>
</evidence>
<reference evidence="4" key="2">
    <citation type="submission" date="2020-05" db="UniProtKB">
        <authorList>
            <consortium name="EnsemblMetazoa"/>
        </authorList>
    </citation>
    <scope>IDENTIFICATION</scope>
    <source>
        <strain evidence="4">wikel</strain>
    </source>
</reference>
<dbReference type="PaxDb" id="6945-B7Q7R9"/>
<dbReference type="Pfam" id="PF03372">
    <property type="entry name" value="Exo_endo_phos"/>
    <property type="match status" value="1"/>
</dbReference>
<dbReference type="VEuPathDB" id="VectorBase:ISCW011424"/>
<proteinExistence type="predicted"/>
<feature type="domain" description="Endonuclease/exonuclease/phosphatase" evidence="2">
    <location>
        <begin position="5"/>
        <end position="118"/>
    </location>
</feature>
<dbReference type="Gene3D" id="3.60.10.10">
    <property type="entry name" value="Endonuclease/exonuclease/phosphatase"/>
    <property type="match status" value="1"/>
</dbReference>
<feature type="compositionally biased region" description="Basic and acidic residues" evidence="1">
    <location>
        <begin position="185"/>
        <end position="195"/>
    </location>
</feature>
<dbReference type="EnsemblMetazoa" id="ISCW011424-RA">
    <property type="protein sequence ID" value="ISCW011424-PA"/>
    <property type="gene ID" value="ISCW011424"/>
</dbReference>
<organism>
    <name type="scientific">Ixodes scapularis</name>
    <name type="common">Black-legged tick</name>
    <name type="synonym">Deer tick</name>
    <dbReference type="NCBI Taxonomy" id="6945"/>
    <lineage>
        <taxon>Eukaryota</taxon>
        <taxon>Metazoa</taxon>
        <taxon>Ecdysozoa</taxon>
        <taxon>Arthropoda</taxon>
        <taxon>Chelicerata</taxon>
        <taxon>Arachnida</taxon>
        <taxon>Acari</taxon>
        <taxon>Parasitiformes</taxon>
        <taxon>Ixodida</taxon>
        <taxon>Ixodoidea</taxon>
        <taxon>Ixodidae</taxon>
        <taxon>Ixodinae</taxon>
        <taxon>Ixodes</taxon>
    </lineage>
</organism>
<evidence type="ECO:0000313" key="4">
    <source>
        <dbReference type="EnsemblMetazoa" id="ISCW011424-PA"/>
    </source>
</evidence>
<keyword evidence="5" id="KW-1185">Reference proteome</keyword>
<dbReference type="EMBL" id="DS877296">
    <property type="protein sequence ID" value="EEC14891.1"/>
    <property type="molecule type" value="Genomic_DNA"/>
</dbReference>
<dbReference type="InterPro" id="IPR005135">
    <property type="entry name" value="Endo/exonuclease/phosphatase"/>
</dbReference>
<dbReference type="SUPFAM" id="SSF56219">
    <property type="entry name" value="DNase I-like"/>
    <property type="match status" value="1"/>
</dbReference>
<dbReference type="GO" id="GO:0003824">
    <property type="term" value="F:catalytic activity"/>
    <property type="evidence" value="ECO:0007669"/>
    <property type="project" value="InterPro"/>
</dbReference>
<dbReference type="EMBL" id="ABJB010341613">
    <property type="status" value="NOT_ANNOTATED_CDS"/>
    <property type="molecule type" value="Genomic_DNA"/>
</dbReference>
<reference evidence="3 5" key="1">
    <citation type="submission" date="2008-03" db="EMBL/GenBank/DDBJ databases">
        <title>Annotation of Ixodes scapularis.</title>
        <authorList>
            <consortium name="Ixodes scapularis Genome Project Consortium"/>
            <person name="Caler E."/>
            <person name="Hannick L.I."/>
            <person name="Bidwell S."/>
            <person name="Joardar V."/>
            <person name="Thiagarajan M."/>
            <person name="Amedeo P."/>
            <person name="Galinsky K.J."/>
            <person name="Schobel S."/>
            <person name="Inman J."/>
            <person name="Hostetler J."/>
            <person name="Miller J."/>
            <person name="Hammond M."/>
            <person name="Megy K."/>
            <person name="Lawson D."/>
            <person name="Kodira C."/>
            <person name="Sutton G."/>
            <person name="Meyer J."/>
            <person name="Hill C.A."/>
            <person name="Birren B."/>
            <person name="Nene V."/>
            <person name="Collins F."/>
            <person name="Alarcon-Chaidez F."/>
            <person name="Wikel S."/>
            <person name="Strausberg R."/>
        </authorList>
    </citation>
    <scope>NUCLEOTIDE SEQUENCE [LARGE SCALE GENOMIC DNA]</scope>
    <source>
        <strain evidence="5">Wikel</strain>
        <strain evidence="3">Wikel colony</strain>
    </source>
</reference>
<evidence type="ECO:0000313" key="3">
    <source>
        <dbReference type="EMBL" id="EEC14891.1"/>
    </source>
</evidence>
<gene>
    <name evidence="3" type="ORF">IscW_ISCW011424</name>
</gene>
<dbReference type="VEuPathDB" id="VectorBase:ISCP_018318"/>
<name>B7Q7R9_IXOSC</name>
<dbReference type="AlphaFoldDB" id="B7Q7R9"/>
<dbReference type="HOGENOM" id="CLU_1262799_0_0_1"/>
<dbReference type="OrthoDB" id="8961218at2759"/>